<gene>
    <name evidence="2" type="ORF">DI586_03065</name>
</gene>
<sequence>MFNWTKSKNPPAVQQNQGEISKKDQLILEAMGHAKNAREAIGEETLAKLRSLMEKQQQAQKTPEQKAKEAIRSLAPEAVAAVENSPMEQAKKILQSMEPEKLAQHLRLLREYDKSN</sequence>
<feature type="compositionally biased region" description="Polar residues" evidence="1">
    <location>
        <begin position="1"/>
        <end position="19"/>
    </location>
</feature>
<name>A0A2W5HEQ0_9BACT</name>
<organism evidence="2 3">
    <name type="scientific">Micavibrio aeruginosavorus</name>
    <dbReference type="NCBI Taxonomy" id="349221"/>
    <lineage>
        <taxon>Bacteria</taxon>
        <taxon>Pseudomonadati</taxon>
        <taxon>Bdellovibrionota</taxon>
        <taxon>Bdellovibrionia</taxon>
        <taxon>Bdellovibrionales</taxon>
        <taxon>Pseudobdellovibrionaceae</taxon>
        <taxon>Micavibrio</taxon>
    </lineage>
</organism>
<comment type="caution">
    <text evidence="2">The sequence shown here is derived from an EMBL/GenBank/DDBJ whole genome shotgun (WGS) entry which is preliminary data.</text>
</comment>
<evidence type="ECO:0000313" key="3">
    <source>
        <dbReference type="Proteomes" id="UP000249739"/>
    </source>
</evidence>
<protein>
    <submittedName>
        <fullName evidence="2">Uncharacterized protein</fullName>
    </submittedName>
</protein>
<evidence type="ECO:0000313" key="2">
    <source>
        <dbReference type="EMBL" id="PZP56606.1"/>
    </source>
</evidence>
<dbReference type="AlphaFoldDB" id="A0A2W5HEQ0"/>
<feature type="region of interest" description="Disordered" evidence="1">
    <location>
        <begin position="1"/>
        <end position="20"/>
    </location>
</feature>
<accession>A0A2W5HEQ0</accession>
<proteinExistence type="predicted"/>
<dbReference type="Proteomes" id="UP000249739">
    <property type="component" value="Unassembled WGS sequence"/>
</dbReference>
<dbReference type="EMBL" id="QFOT01000020">
    <property type="protein sequence ID" value="PZP56606.1"/>
    <property type="molecule type" value="Genomic_DNA"/>
</dbReference>
<evidence type="ECO:0000256" key="1">
    <source>
        <dbReference type="SAM" id="MobiDB-lite"/>
    </source>
</evidence>
<reference evidence="2 3" key="1">
    <citation type="submission" date="2017-08" db="EMBL/GenBank/DDBJ databases">
        <title>Infants hospitalized years apart are colonized by the same room-sourced microbial strains.</title>
        <authorList>
            <person name="Brooks B."/>
            <person name="Olm M.R."/>
            <person name="Firek B.A."/>
            <person name="Baker R."/>
            <person name="Thomas B.C."/>
            <person name="Morowitz M.J."/>
            <person name="Banfield J.F."/>
        </authorList>
    </citation>
    <scope>NUCLEOTIDE SEQUENCE [LARGE SCALE GENOMIC DNA]</scope>
    <source>
        <strain evidence="2">S2_006_000_R2_64</strain>
    </source>
</reference>